<proteinExistence type="predicted"/>
<comment type="subcellular location">
    <subcellularLocation>
        <location evidence="1">Nucleus</location>
        <location evidence="1">Nucleolus</location>
    </subcellularLocation>
</comment>
<dbReference type="GO" id="GO:0003723">
    <property type="term" value="F:RNA binding"/>
    <property type="evidence" value="ECO:0007669"/>
    <property type="project" value="TreeGrafter"/>
</dbReference>
<dbReference type="Gene3D" id="1.25.40.10">
    <property type="entry name" value="Tetratricopeptide repeat domain"/>
    <property type="match status" value="2"/>
</dbReference>
<dbReference type="EMBL" id="JMKJ01000344">
    <property type="protein sequence ID" value="KGG51225.1"/>
    <property type="molecule type" value="Genomic_DNA"/>
</dbReference>
<evidence type="ECO:0000313" key="6">
    <source>
        <dbReference type="Proteomes" id="UP000029725"/>
    </source>
</evidence>
<sequence>MDFPRGGKPILPHHERKRLFMQASKNVQSNKKKAVTAKPARAAFPKKFKKIRRSANHLYKDAQFEDGLDKLEVTMQGPLPFIHPLSHGRLTPEMHLLGIVKRRISSTSIIISLPNNLQGRCTDANLVPGSLAQVKVVEDSNASGKKARIIHLEVVKGSTKPAEGTSVMSTVTSVEEQRGFLISINEEADKVGFLPNPCPDLLDLRPGMPLLVTISSFKGRIPRLSLPGEIHCTRNDLSFEEITPGTVFSGSTLLKYIPGRGALLSLGETTFRATADCMHINTEEKKEGARLGPCIVLWTESTERSVGVSFLPHLLTMSERLGSFAKLSTTGSLPSQMELSVCSLIPGFGSLLASSMMPFAAQRFFSSEIQSKVGDIATAVPVDWNAIDNTVTVTMANSTPIDITTITRDTVALGMVVWGTVTRVDNSMMVVEIGEGFHGVCPRFHWFEKNDHRSNKSAPLGVGDRRKFRVLAFSSSGSSQPLLTRKPALLRIAPNIPIVSDRLGLVAAGTLTVGYALVVKERFVIFGFYGDARGILATTSIPNVKVQAGDVHELRIIGFDERRALYKVVPAALQETVSQRKFPKHNQMVDASLERIFNADGAMTAFFALPHVYGPLKATAKLHELHSSDFLGRILSENSSPQLGASAGIDVSNSCAAIETLTTYGVGDTFGLRVSSCTSNEVVLEAPMPVTGPREVLVKILTPSNSVMVCSVIVESTLAMEAPPGILALEGPRIPLKLWHLDPSPCKDEAEAAAAERKFGPMAKDPNDPITALSLTASFRRALMLANVYDIDEKGVDNGSVNKSEIPAKHENGDTVATKKQGAATKAEPTQKHTFSLRIPIPVLASRFTGSLWEAAIATRKMLRQERISPPSSKILANRMVVGVVSGIHPTMGLFMAFDETSSGLVLPRNATPLYSQTWWQQVPPVGAIVQAWIVPGCESLIKLSLSLKGPIRKGHLSRPLAHEEAALETPVLAEEDRTHRSRGASILASIQEQAQIPSATDSSSIYMDEETDSDSDSDSETEAEVEVGLNPDLQAHPKTAKGKMTLDPLSVDFIERALADPARVPSTHEDHERAVLADPASSLNWIAYMAFESDAGSMERARAVAERALAAIPYRAEGEKLNIWIAWLRLEWAFSESKIDTVKDNFDEVLAEGLARASSSKHLLLAAWQLVTDTIKNNGIQRPRALRLISHLENLMLAKPILRASGKIWLALLSLEYLGMRSSSSSSSSSSLMGRAKSSLAPPAFIKLQTRLSLQAYCEGDFSMGRSMIESIIGQHPKRFDLWMLYLQAERKGLRGISHDGSATKKVSKLGAPQPSVEYLRKLYERVAVLPFSSKRMKSLFKTFLDFEKSFGSQAHIERVRQLAVSYVERQ</sequence>
<feature type="compositionally biased region" description="Polar residues" evidence="3">
    <location>
        <begin position="989"/>
        <end position="1006"/>
    </location>
</feature>
<feature type="compositionally biased region" description="Acidic residues" evidence="3">
    <location>
        <begin position="1008"/>
        <end position="1026"/>
    </location>
</feature>
<dbReference type="SUPFAM" id="SSF48452">
    <property type="entry name" value="TPR-like"/>
    <property type="match status" value="2"/>
</dbReference>
<dbReference type="VEuPathDB" id="MicrosporidiaDB:DI09_40p110"/>
<name>A0A098VQH4_9MICR</name>
<dbReference type="HOGENOM" id="CLU_256209_0_0_1"/>
<evidence type="ECO:0000313" key="5">
    <source>
        <dbReference type="EMBL" id="KGG51225.1"/>
    </source>
</evidence>
<dbReference type="PANTHER" id="PTHR23270:SF10">
    <property type="entry name" value="PROTEIN RRP5 HOMOLOG"/>
    <property type="match status" value="1"/>
</dbReference>
<organism evidence="5 6">
    <name type="scientific">Mitosporidium daphniae</name>
    <dbReference type="NCBI Taxonomy" id="1485682"/>
    <lineage>
        <taxon>Eukaryota</taxon>
        <taxon>Fungi</taxon>
        <taxon>Fungi incertae sedis</taxon>
        <taxon>Microsporidia</taxon>
        <taxon>Mitosporidium</taxon>
    </lineage>
</organism>
<dbReference type="InterPro" id="IPR045209">
    <property type="entry name" value="Rrp5"/>
</dbReference>
<dbReference type="InterPro" id="IPR012340">
    <property type="entry name" value="NA-bd_OB-fold"/>
</dbReference>
<dbReference type="SUPFAM" id="SSF50249">
    <property type="entry name" value="Nucleic acid-binding proteins"/>
    <property type="match status" value="1"/>
</dbReference>
<feature type="region of interest" description="Disordered" evidence="3">
    <location>
        <begin position="959"/>
        <end position="1041"/>
    </location>
</feature>
<dbReference type="RefSeq" id="XP_013237652.1">
    <property type="nucleotide sequence ID" value="XM_013382198.1"/>
</dbReference>
<comment type="caution">
    <text evidence="5">The sequence shown here is derived from an EMBL/GenBank/DDBJ whole genome shotgun (WGS) entry which is preliminary data.</text>
</comment>
<dbReference type="PANTHER" id="PTHR23270">
    <property type="entry name" value="PROGRAMMED CELL DEATH PROTEIN 11 PRE-RRNA PROCESSING PROTEIN RRP5"/>
    <property type="match status" value="1"/>
</dbReference>
<dbReference type="InterPro" id="IPR003107">
    <property type="entry name" value="HAT"/>
</dbReference>
<dbReference type="GO" id="GO:0006364">
    <property type="term" value="P:rRNA processing"/>
    <property type="evidence" value="ECO:0007669"/>
    <property type="project" value="UniProtKB-KW"/>
</dbReference>
<gene>
    <name evidence="5" type="ORF">DI09_40p110</name>
</gene>
<accession>A0A098VQH4</accession>
<keyword evidence="2" id="KW-0698">rRNA processing</keyword>
<dbReference type="SMART" id="SM00316">
    <property type="entry name" value="S1"/>
    <property type="match status" value="3"/>
</dbReference>
<evidence type="ECO:0000259" key="4">
    <source>
        <dbReference type="PROSITE" id="PS50126"/>
    </source>
</evidence>
<dbReference type="InterPro" id="IPR011990">
    <property type="entry name" value="TPR-like_helical_dom_sf"/>
</dbReference>
<dbReference type="SMART" id="SM00386">
    <property type="entry name" value="HAT"/>
    <property type="match status" value="4"/>
</dbReference>
<dbReference type="PROSITE" id="PS50126">
    <property type="entry name" value="S1"/>
    <property type="match status" value="1"/>
</dbReference>
<keyword evidence="6" id="KW-1185">Reference proteome</keyword>
<dbReference type="InterPro" id="IPR003029">
    <property type="entry name" value="S1_domain"/>
</dbReference>
<reference evidence="5 6" key="1">
    <citation type="submission" date="2014-04" db="EMBL/GenBank/DDBJ databases">
        <title>A new species of microsporidia sheds light on the evolution of extreme parasitism.</title>
        <authorList>
            <person name="Haag K.L."/>
            <person name="James T.Y."/>
            <person name="Larsson R."/>
            <person name="Schaer T.M."/>
            <person name="Refardt D."/>
            <person name="Pombert J.-F."/>
            <person name="Ebert D."/>
        </authorList>
    </citation>
    <scope>NUCLEOTIDE SEQUENCE [LARGE SCALE GENOMIC DNA]</scope>
    <source>
        <strain evidence="5 6">UGP3</strain>
        <tissue evidence="5">Spores</tissue>
    </source>
</reference>
<evidence type="ECO:0000256" key="2">
    <source>
        <dbReference type="ARBA" id="ARBA00022552"/>
    </source>
</evidence>
<dbReference type="GO" id="GO:0032040">
    <property type="term" value="C:small-subunit processome"/>
    <property type="evidence" value="ECO:0007669"/>
    <property type="project" value="TreeGrafter"/>
</dbReference>
<protein>
    <submittedName>
        <fullName evidence="5">Putative programmed cell death protein</fullName>
    </submittedName>
</protein>
<evidence type="ECO:0000256" key="1">
    <source>
        <dbReference type="ARBA" id="ARBA00004604"/>
    </source>
</evidence>
<dbReference type="GeneID" id="25259883"/>
<dbReference type="Gene3D" id="2.40.50.140">
    <property type="entry name" value="Nucleic acid-binding proteins"/>
    <property type="match status" value="1"/>
</dbReference>
<dbReference type="OrthoDB" id="412781at2759"/>
<feature type="domain" description="S1 motif" evidence="4">
    <location>
        <begin position="414"/>
        <end position="486"/>
    </location>
</feature>
<dbReference type="Proteomes" id="UP000029725">
    <property type="component" value="Unassembled WGS sequence"/>
</dbReference>
<evidence type="ECO:0000256" key="3">
    <source>
        <dbReference type="SAM" id="MobiDB-lite"/>
    </source>
</evidence>